<reference evidence="3 4" key="1">
    <citation type="submission" date="2019-04" db="EMBL/GenBank/DDBJ databases">
        <title>Streptomyces oryziradicis sp. nov., a novel actinomycete isolated from rhizosphere soil of rice (Oryza sativa L.).</title>
        <authorList>
            <person name="Li C."/>
        </authorList>
    </citation>
    <scope>NUCLEOTIDE SEQUENCE [LARGE SCALE GENOMIC DNA]</scope>
    <source>
        <strain evidence="3 4">NEAU-C40</strain>
    </source>
</reference>
<name>A0A4V5MXI2_9ACTN</name>
<feature type="region of interest" description="Disordered" evidence="1">
    <location>
        <begin position="141"/>
        <end position="325"/>
    </location>
</feature>
<dbReference type="Pfam" id="PF05598">
    <property type="entry name" value="DUF772"/>
    <property type="match status" value="1"/>
</dbReference>
<gene>
    <name evidence="3" type="ORF">FCI23_44235</name>
</gene>
<feature type="compositionally biased region" description="Basic residues" evidence="1">
    <location>
        <begin position="312"/>
        <end position="325"/>
    </location>
</feature>
<feature type="compositionally biased region" description="Basic residues" evidence="1">
    <location>
        <begin position="272"/>
        <end position="301"/>
    </location>
</feature>
<dbReference type="PANTHER" id="PTHR35604">
    <property type="entry name" value="TRANSPOSASE INSH FOR INSERTION SEQUENCE ELEMENT IS5A-RELATED"/>
    <property type="match status" value="1"/>
</dbReference>
<accession>A0A4V5MXI2</accession>
<dbReference type="InterPro" id="IPR008490">
    <property type="entry name" value="Transposase_InsH_N"/>
</dbReference>
<dbReference type="PANTHER" id="PTHR35604:SF2">
    <property type="entry name" value="TRANSPOSASE INSH FOR INSERTION SEQUENCE ELEMENT IS5A-RELATED"/>
    <property type="match status" value="1"/>
</dbReference>
<feature type="compositionally biased region" description="Basic residues" evidence="1">
    <location>
        <begin position="187"/>
        <end position="197"/>
    </location>
</feature>
<dbReference type="Proteomes" id="UP000305778">
    <property type="component" value="Unassembled WGS sequence"/>
</dbReference>
<feature type="compositionally biased region" description="Low complexity" evidence="1">
    <location>
        <begin position="162"/>
        <end position="186"/>
    </location>
</feature>
<feature type="domain" description="Transposase InsH N-terminal" evidence="2">
    <location>
        <begin position="12"/>
        <end position="84"/>
    </location>
</feature>
<evidence type="ECO:0000259" key="2">
    <source>
        <dbReference type="Pfam" id="PF05598"/>
    </source>
</evidence>
<proteinExistence type="predicted"/>
<comment type="caution">
    <text evidence="3">The sequence shown here is derived from an EMBL/GenBank/DDBJ whole genome shotgun (WGS) entry which is preliminary data.</text>
</comment>
<evidence type="ECO:0000313" key="4">
    <source>
        <dbReference type="Proteomes" id="UP000305778"/>
    </source>
</evidence>
<dbReference type="EMBL" id="SUMC01000095">
    <property type="protein sequence ID" value="TJZ99848.1"/>
    <property type="molecule type" value="Genomic_DNA"/>
</dbReference>
<organism evidence="3 4">
    <name type="scientific">Actinacidiphila oryziradicis</name>
    <dbReference type="NCBI Taxonomy" id="2571141"/>
    <lineage>
        <taxon>Bacteria</taxon>
        <taxon>Bacillati</taxon>
        <taxon>Actinomycetota</taxon>
        <taxon>Actinomycetes</taxon>
        <taxon>Kitasatosporales</taxon>
        <taxon>Streptomycetaceae</taxon>
        <taxon>Actinacidiphila</taxon>
    </lineage>
</organism>
<sequence>MWVRDRLDGLWHDEDFDAWYPRDGRPRLSPAQLATVSVLQFLLNLSDRQAAEAVRCRIDFKYALALDLDDPGFHHSVLSDFRDRLAQDNRADALLDLALARLREAGLVKARGRQRTDSTYLRAAVRELTRLELMLETVRAAPGGRCPHLPGGPRRPGGRGLGPALRAAGPPGQPAQPSGRPAQPGRQRCRRPPRTRPRPPPGHGAGARDGGAASDHGPALPHRCPGPAASAGREGRSAANRPAPGVALRPRGPLHAPRAPDLGRLSRSCHRDLRRRQHQRHHGRGHHRPHRRQRGPARHPHPAGAPPPAAHRAPRRHRLHLRCTP</sequence>
<dbReference type="OrthoDB" id="4334464at2"/>
<dbReference type="AlphaFoldDB" id="A0A4V5MXI2"/>
<evidence type="ECO:0000313" key="3">
    <source>
        <dbReference type="EMBL" id="TJZ99848.1"/>
    </source>
</evidence>
<evidence type="ECO:0000256" key="1">
    <source>
        <dbReference type="SAM" id="MobiDB-lite"/>
    </source>
</evidence>
<keyword evidence="4" id="KW-1185">Reference proteome</keyword>
<feature type="compositionally biased region" description="Low complexity" evidence="1">
    <location>
        <begin position="141"/>
        <end position="152"/>
    </location>
</feature>
<protein>
    <submittedName>
        <fullName evidence="3">Transposase</fullName>
    </submittedName>
</protein>